<comment type="cofactor">
    <cofactor evidence="1">
        <name>Mg(2+)</name>
        <dbReference type="ChEBI" id="CHEBI:18420"/>
    </cofactor>
</comment>
<dbReference type="STRING" id="1798542.A3F54_05575"/>
<reference evidence="4 5" key="1">
    <citation type="journal article" date="2016" name="Nat. Commun.">
        <title>Thousands of microbial genomes shed light on interconnected biogeochemical processes in an aquifer system.</title>
        <authorList>
            <person name="Anantharaman K."/>
            <person name="Brown C.T."/>
            <person name="Hug L.A."/>
            <person name="Sharon I."/>
            <person name="Castelle C.J."/>
            <person name="Probst A.J."/>
            <person name="Thomas B.C."/>
            <person name="Singh A."/>
            <person name="Wilkins M.J."/>
            <person name="Karaoz U."/>
            <person name="Brodie E.L."/>
            <person name="Williams K.H."/>
            <person name="Hubbard S.S."/>
            <person name="Banfield J.F."/>
        </authorList>
    </citation>
    <scope>NUCLEOTIDE SEQUENCE [LARGE SCALE GENOMIC DNA]</scope>
</reference>
<feature type="domain" description="Nudix hydrolase" evidence="3">
    <location>
        <begin position="22"/>
        <end position="155"/>
    </location>
</feature>
<organism evidence="4 5">
    <name type="scientific">Candidatus Kerfeldbacteria bacterium RIFCSPHIGHO2_12_FULL_48_17</name>
    <dbReference type="NCBI Taxonomy" id="1798542"/>
    <lineage>
        <taxon>Bacteria</taxon>
        <taxon>Candidatus Kerfeldiibacteriota</taxon>
    </lineage>
</organism>
<dbReference type="PANTHER" id="PTHR43046:SF14">
    <property type="entry name" value="MUTT_NUDIX FAMILY PROTEIN"/>
    <property type="match status" value="1"/>
</dbReference>
<dbReference type="PRINTS" id="PR00502">
    <property type="entry name" value="NUDIXFAMILY"/>
</dbReference>
<dbReference type="GO" id="GO:0016787">
    <property type="term" value="F:hydrolase activity"/>
    <property type="evidence" value="ECO:0007669"/>
    <property type="project" value="UniProtKB-KW"/>
</dbReference>
<dbReference type="PROSITE" id="PS51462">
    <property type="entry name" value="NUDIX"/>
    <property type="match status" value="1"/>
</dbReference>
<dbReference type="Gene3D" id="3.90.79.10">
    <property type="entry name" value="Nucleoside Triphosphate Pyrophosphohydrolase"/>
    <property type="match status" value="1"/>
</dbReference>
<comment type="caution">
    <text evidence="4">The sequence shown here is derived from an EMBL/GenBank/DDBJ whole genome shotgun (WGS) entry which is preliminary data.</text>
</comment>
<name>A0A1G2B8K2_9BACT</name>
<evidence type="ECO:0000256" key="1">
    <source>
        <dbReference type="ARBA" id="ARBA00001946"/>
    </source>
</evidence>
<sequence>MKGIACTTLYGEKKIIPENELSFRPAAYGFITRGNSILVLTTVHTKKFCLPGGGLDIGETIEQSLRREIKEETGIEVTIKKFIGFRENFFYFDPTRRAWHGIAFFYACEPASSNLLKKGESRDEDVLKPEWLDIAELSKKDFQGIEAAMFEDWKKMRQREKVGAPTFRRHEIGKQTQK</sequence>
<dbReference type="Proteomes" id="UP000176952">
    <property type="component" value="Unassembled WGS sequence"/>
</dbReference>
<proteinExistence type="predicted"/>
<evidence type="ECO:0000259" key="3">
    <source>
        <dbReference type="PROSITE" id="PS51462"/>
    </source>
</evidence>
<dbReference type="InterPro" id="IPR015797">
    <property type="entry name" value="NUDIX_hydrolase-like_dom_sf"/>
</dbReference>
<dbReference type="InterPro" id="IPR000086">
    <property type="entry name" value="NUDIX_hydrolase_dom"/>
</dbReference>
<evidence type="ECO:0000313" key="4">
    <source>
        <dbReference type="EMBL" id="OGY84547.1"/>
    </source>
</evidence>
<dbReference type="PANTHER" id="PTHR43046">
    <property type="entry name" value="GDP-MANNOSE MANNOSYL HYDROLASE"/>
    <property type="match status" value="1"/>
</dbReference>
<dbReference type="SUPFAM" id="SSF55811">
    <property type="entry name" value="Nudix"/>
    <property type="match status" value="1"/>
</dbReference>
<keyword evidence="2" id="KW-0378">Hydrolase</keyword>
<gene>
    <name evidence="4" type="ORF">A3F54_05575</name>
</gene>
<evidence type="ECO:0000256" key="2">
    <source>
        <dbReference type="ARBA" id="ARBA00022801"/>
    </source>
</evidence>
<protein>
    <recommendedName>
        <fullName evidence="3">Nudix hydrolase domain-containing protein</fullName>
    </recommendedName>
</protein>
<dbReference type="InterPro" id="IPR020476">
    <property type="entry name" value="Nudix_hydrolase"/>
</dbReference>
<evidence type="ECO:0000313" key="5">
    <source>
        <dbReference type="Proteomes" id="UP000176952"/>
    </source>
</evidence>
<accession>A0A1G2B8K2</accession>
<dbReference type="EMBL" id="MHKD01000013">
    <property type="protein sequence ID" value="OGY84547.1"/>
    <property type="molecule type" value="Genomic_DNA"/>
</dbReference>
<dbReference type="AlphaFoldDB" id="A0A1G2B8K2"/>
<dbReference type="Pfam" id="PF00293">
    <property type="entry name" value="NUDIX"/>
    <property type="match status" value="1"/>
</dbReference>